<comment type="caution">
    <text evidence="2">The sequence shown here is derived from an EMBL/GenBank/DDBJ whole genome shotgun (WGS) entry which is preliminary data.</text>
</comment>
<gene>
    <name evidence="2" type="ORF">N7469_002480</name>
</gene>
<accession>A0A9W9PAD8</accession>
<evidence type="ECO:0000259" key="1">
    <source>
        <dbReference type="PROSITE" id="PS51725"/>
    </source>
</evidence>
<dbReference type="EMBL" id="JAPQKT010000002">
    <property type="protein sequence ID" value="KAJ5240889.1"/>
    <property type="molecule type" value="Genomic_DNA"/>
</dbReference>
<dbReference type="InterPro" id="IPR007138">
    <property type="entry name" value="ABM_dom"/>
</dbReference>
<keyword evidence="3" id="KW-1185">Reference proteome</keyword>
<proteinExistence type="predicted"/>
<dbReference type="RefSeq" id="XP_056503894.1">
    <property type="nucleotide sequence ID" value="XM_056641400.1"/>
</dbReference>
<dbReference type="Pfam" id="PF03992">
    <property type="entry name" value="ABM"/>
    <property type="match status" value="1"/>
</dbReference>
<dbReference type="GeneID" id="81380567"/>
<sequence length="109" mass="12443">MSSDTIHNIVTLVTDEENIGQLIEAFDKFSRHVQAHEPETLLYYSVQPKGQNQLVIIEKRRYTNEEAWKTHVQSEAFKGFSKALAGILKSPPDIKTSIFSSGFETRSRM</sequence>
<dbReference type="SUPFAM" id="SSF54909">
    <property type="entry name" value="Dimeric alpha+beta barrel"/>
    <property type="match status" value="1"/>
</dbReference>
<protein>
    <recommendedName>
        <fullName evidence="1">ABM domain-containing protein</fullName>
    </recommendedName>
</protein>
<dbReference type="Proteomes" id="UP001147733">
    <property type="component" value="Unassembled WGS sequence"/>
</dbReference>
<dbReference type="AlphaFoldDB" id="A0A9W9PAD8"/>
<reference evidence="2" key="1">
    <citation type="submission" date="2022-11" db="EMBL/GenBank/DDBJ databases">
        <authorList>
            <person name="Petersen C."/>
        </authorList>
    </citation>
    <scope>NUCLEOTIDE SEQUENCE</scope>
    <source>
        <strain evidence="2">IBT 23319</strain>
    </source>
</reference>
<evidence type="ECO:0000313" key="3">
    <source>
        <dbReference type="Proteomes" id="UP001147733"/>
    </source>
</evidence>
<dbReference type="PANTHER" id="PTHR40624:SF1">
    <property type="entry name" value="BIOSYNTHESIS MONOOXYGENASE, PUTATIVE (AFU_ORTHOLOGUE AFUA_1G12025)-RELATED"/>
    <property type="match status" value="1"/>
</dbReference>
<organism evidence="2 3">
    <name type="scientific">Penicillium citrinum</name>
    <dbReference type="NCBI Taxonomy" id="5077"/>
    <lineage>
        <taxon>Eukaryota</taxon>
        <taxon>Fungi</taxon>
        <taxon>Dikarya</taxon>
        <taxon>Ascomycota</taxon>
        <taxon>Pezizomycotina</taxon>
        <taxon>Eurotiomycetes</taxon>
        <taxon>Eurotiomycetidae</taxon>
        <taxon>Eurotiales</taxon>
        <taxon>Aspergillaceae</taxon>
        <taxon>Penicillium</taxon>
    </lineage>
</organism>
<dbReference type="InterPro" id="IPR011008">
    <property type="entry name" value="Dimeric_a/b-barrel"/>
</dbReference>
<dbReference type="OrthoDB" id="10011777at2759"/>
<reference evidence="2" key="2">
    <citation type="journal article" date="2023" name="IMA Fungus">
        <title>Comparative genomic study of the Penicillium genus elucidates a diverse pangenome and 15 lateral gene transfer events.</title>
        <authorList>
            <person name="Petersen C."/>
            <person name="Sorensen T."/>
            <person name="Nielsen M.R."/>
            <person name="Sondergaard T.E."/>
            <person name="Sorensen J.L."/>
            <person name="Fitzpatrick D.A."/>
            <person name="Frisvad J.C."/>
            <person name="Nielsen K.L."/>
        </authorList>
    </citation>
    <scope>NUCLEOTIDE SEQUENCE</scope>
    <source>
        <strain evidence="2">IBT 23319</strain>
    </source>
</reference>
<evidence type="ECO:0000313" key="2">
    <source>
        <dbReference type="EMBL" id="KAJ5240889.1"/>
    </source>
</evidence>
<dbReference type="PANTHER" id="PTHR40624">
    <property type="entry name" value="BIOSYNTHESIS MONOOXYGENASE, PUTATIVE (AFU_ORTHOLOGUE AFUA_1G12025)-RELATED"/>
    <property type="match status" value="1"/>
</dbReference>
<feature type="domain" description="ABM" evidence="1">
    <location>
        <begin position="6"/>
        <end position="99"/>
    </location>
</feature>
<dbReference type="PROSITE" id="PS51725">
    <property type="entry name" value="ABM"/>
    <property type="match status" value="1"/>
</dbReference>
<name>A0A9W9PAD8_PENCI</name>
<dbReference type="Gene3D" id="3.30.70.100">
    <property type="match status" value="1"/>
</dbReference>